<feature type="compositionally biased region" description="Basic and acidic residues" evidence="1">
    <location>
        <begin position="73"/>
        <end position="83"/>
    </location>
</feature>
<organism evidence="3 4">
    <name type="scientific">Halteria grandinella</name>
    <dbReference type="NCBI Taxonomy" id="5974"/>
    <lineage>
        <taxon>Eukaryota</taxon>
        <taxon>Sar</taxon>
        <taxon>Alveolata</taxon>
        <taxon>Ciliophora</taxon>
        <taxon>Intramacronucleata</taxon>
        <taxon>Spirotrichea</taxon>
        <taxon>Stichotrichia</taxon>
        <taxon>Sporadotrichida</taxon>
        <taxon>Halteriidae</taxon>
        <taxon>Halteria</taxon>
    </lineage>
</organism>
<evidence type="ECO:0000313" key="3">
    <source>
        <dbReference type="EMBL" id="TNV74850.1"/>
    </source>
</evidence>
<proteinExistence type="predicted"/>
<keyword evidence="2" id="KW-0472">Membrane</keyword>
<keyword evidence="2" id="KW-0812">Transmembrane</keyword>
<feature type="transmembrane region" description="Helical" evidence="2">
    <location>
        <begin position="126"/>
        <end position="146"/>
    </location>
</feature>
<dbReference type="Proteomes" id="UP000785679">
    <property type="component" value="Unassembled WGS sequence"/>
</dbReference>
<feature type="region of interest" description="Disordered" evidence="1">
    <location>
        <begin position="1"/>
        <end position="36"/>
    </location>
</feature>
<comment type="caution">
    <text evidence="3">The sequence shown here is derived from an EMBL/GenBank/DDBJ whole genome shotgun (WGS) entry which is preliminary data.</text>
</comment>
<feature type="region of interest" description="Disordered" evidence="1">
    <location>
        <begin position="56"/>
        <end position="83"/>
    </location>
</feature>
<evidence type="ECO:0000313" key="4">
    <source>
        <dbReference type="Proteomes" id="UP000785679"/>
    </source>
</evidence>
<reference evidence="3" key="1">
    <citation type="submission" date="2019-06" db="EMBL/GenBank/DDBJ databases">
        <authorList>
            <person name="Zheng W."/>
        </authorList>
    </citation>
    <scope>NUCLEOTIDE SEQUENCE</scope>
    <source>
        <strain evidence="3">QDHG01</strain>
    </source>
</reference>
<dbReference type="AlphaFoldDB" id="A0A8J8NI07"/>
<evidence type="ECO:0000256" key="1">
    <source>
        <dbReference type="SAM" id="MobiDB-lite"/>
    </source>
</evidence>
<accession>A0A8J8NI07</accession>
<name>A0A8J8NI07_HALGN</name>
<feature type="compositionally biased region" description="Polar residues" evidence="1">
    <location>
        <begin position="10"/>
        <end position="31"/>
    </location>
</feature>
<gene>
    <name evidence="3" type="ORF">FGO68_gene3730</name>
</gene>
<protein>
    <submittedName>
        <fullName evidence="3">Uncharacterized protein</fullName>
    </submittedName>
</protein>
<keyword evidence="4" id="KW-1185">Reference proteome</keyword>
<feature type="compositionally biased region" description="Acidic residues" evidence="1">
    <location>
        <begin position="62"/>
        <end position="72"/>
    </location>
</feature>
<evidence type="ECO:0000256" key="2">
    <source>
        <dbReference type="SAM" id="Phobius"/>
    </source>
</evidence>
<dbReference type="EMBL" id="RRYP01016596">
    <property type="protein sequence ID" value="TNV74850.1"/>
    <property type="molecule type" value="Genomic_DNA"/>
</dbReference>
<keyword evidence="2" id="KW-1133">Transmembrane helix</keyword>
<sequence length="356" mass="40245">MTGPKDANQGPPTSETQRPLLNSQGQTKTGDSSAKGSAFSFGSKMIKKKEASDATQLAILPDEGDTQEVQETEDLKDSSLKASRELLIPHEPNSYRKEREAEEMNETDVYPIRISLSPKQILRMKIIRIIAFICCFYFIVPFDLYIKDQHLRRIWLYDTDYYFHTVHYPNYNASSNVTNAYNFDLTNCKVYLMQSDNFAPANASVKNTTKEMAFEVEFGFTWGTPFTFNDTHLIIVSSEDQNCIVNVWASPYAVMPKLSFLVSGAQDNLMFQDNTAKGVSLDLSNGLEIQGSKVFVTLSDHRISNLTVILQYGIVGRYLQGLDPFQCPRNISEYHKPCGQHLPCLIVHSSAKQRTL</sequence>